<name>A0ABR0SA65_9HYPO</name>
<dbReference type="SUPFAM" id="SSF54160">
    <property type="entry name" value="Chromo domain-like"/>
    <property type="match status" value="1"/>
</dbReference>
<dbReference type="EMBL" id="JAVFKD010000015">
    <property type="protein sequence ID" value="KAK5988680.1"/>
    <property type="molecule type" value="Genomic_DNA"/>
</dbReference>
<protein>
    <recommendedName>
        <fullName evidence="3">Chromo domain-containing protein</fullName>
    </recommendedName>
</protein>
<feature type="compositionally biased region" description="Polar residues" evidence="2">
    <location>
        <begin position="172"/>
        <end position="183"/>
    </location>
</feature>
<evidence type="ECO:0000256" key="1">
    <source>
        <dbReference type="ARBA" id="ARBA00011353"/>
    </source>
</evidence>
<evidence type="ECO:0000256" key="2">
    <source>
        <dbReference type="SAM" id="MobiDB-lite"/>
    </source>
</evidence>
<dbReference type="SMART" id="SM00298">
    <property type="entry name" value="CHROMO"/>
    <property type="match status" value="1"/>
</dbReference>
<feature type="compositionally biased region" description="Polar residues" evidence="2">
    <location>
        <begin position="295"/>
        <end position="310"/>
    </location>
</feature>
<feature type="region of interest" description="Disordered" evidence="2">
    <location>
        <begin position="473"/>
        <end position="500"/>
    </location>
</feature>
<feature type="compositionally biased region" description="Polar residues" evidence="2">
    <location>
        <begin position="973"/>
        <end position="984"/>
    </location>
</feature>
<feature type="region of interest" description="Disordered" evidence="2">
    <location>
        <begin position="139"/>
        <end position="315"/>
    </location>
</feature>
<feature type="domain" description="Chromo" evidence="3">
    <location>
        <begin position="29"/>
        <end position="67"/>
    </location>
</feature>
<evidence type="ECO:0000313" key="5">
    <source>
        <dbReference type="Proteomes" id="UP001338125"/>
    </source>
</evidence>
<dbReference type="Gene3D" id="2.40.50.40">
    <property type="match status" value="1"/>
</dbReference>
<proteinExistence type="predicted"/>
<dbReference type="Proteomes" id="UP001338125">
    <property type="component" value="Unassembled WGS sequence"/>
</dbReference>
<reference evidence="4 5" key="1">
    <citation type="submission" date="2024-01" db="EMBL/GenBank/DDBJ databases">
        <title>Complete genome of Cladobotryum mycophilum ATHUM6906.</title>
        <authorList>
            <person name="Christinaki A.C."/>
            <person name="Myridakis A.I."/>
            <person name="Kouvelis V.N."/>
        </authorList>
    </citation>
    <scope>NUCLEOTIDE SEQUENCE [LARGE SCALE GENOMIC DNA]</scope>
    <source>
        <strain evidence="4 5">ATHUM6906</strain>
    </source>
</reference>
<feature type="compositionally biased region" description="Acidic residues" evidence="2">
    <location>
        <begin position="1"/>
        <end position="12"/>
    </location>
</feature>
<organism evidence="4 5">
    <name type="scientific">Cladobotryum mycophilum</name>
    <dbReference type="NCBI Taxonomy" id="491253"/>
    <lineage>
        <taxon>Eukaryota</taxon>
        <taxon>Fungi</taxon>
        <taxon>Dikarya</taxon>
        <taxon>Ascomycota</taxon>
        <taxon>Pezizomycotina</taxon>
        <taxon>Sordariomycetes</taxon>
        <taxon>Hypocreomycetidae</taxon>
        <taxon>Hypocreales</taxon>
        <taxon>Hypocreaceae</taxon>
        <taxon>Cladobotryum</taxon>
    </lineage>
</organism>
<dbReference type="InterPro" id="IPR023780">
    <property type="entry name" value="Chromo_domain"/>
</dbReference>
<feature type="compositionally biased region" description="Low complexity" evidence="2">
    <location>
        <begin position="155"/>
        <end position="171"/>
    </location>
</feature>
<feature type="compositionally biased region" description="Polar residues" evidence="2">
    <location>
        <begin position="218"/>
        <end position="275"/>
    </location>
</feature>
<feature type="region of interest" description="Disordered" evidence="2">
    <location>
        <begin position="1"/>
        <end position="28"/>
    </location>
</feature>
<dbReference type="InterPro" id="IPR000953">
    <property type="entry name" value="Chromo/chromo_shadow_dom"/>
</dbReference>
<evidence type="ECO:0000313" key="4">
    <source>
        <dbReference type="EMBL" id="KAK5988680.1"/>
    </source>
</evidence>
<evidence type="ECO:0000259" key="3">
    <source>
        <dbReference type="PROSITE" id="PS50013"/>
    </source>
</evidence>
<gene>
    <name evidence="4" type="ORF">PT974_10166</name>
</gene>
<accession>A0ABR0SA65</accession>
<sequence>MGVDQLEDEDDAISITSTIEENPDSDNEWPVNRVLAEADVDGEKQYLIEWQGFSLAEATWEPRSNLKDALLADWERTKMEQKNGLVPKFRIKEWRDAYIGNFQAKLSRHNRRNRKRARLGYSETTWTLDLKGFLQDLEGLPDDDEASDKDEDYKGMSGSEAGSTSSSSSSSKKPNTQDGSALSPQPRKQKKPESRQPVSLTVPKRPSSHSKSDEKNSADSTPMKKTSGELASSRKNSNDQAASRRSSADFTSSRKNSLDQTSSRRNSVDQSASRKSSLDMATKFKAASKDARRTGQGSVGNSSFNNSQGDRTAPFPIVTHPVALLSKRTNPFQQVSTIATTNVFVGGHSRKDKPTLRDAALDPTKDPKLFNPHLIRTLELKRRDREGVIAPAQRPATLYSLDQSNPQVILRDSTASGQANDNSPVGDAMEIEGTVTTEFPAVISTQGPEESVQVTDAATSSRKINRKKRAVHWDDEPMELDPSDNASYITGDKTDKLPETQKPLPALRKMSLDDYRAAQLNREAVQKESQLGSDTSQSISLSFSDIPVDRDLAWISKFNAETRLVFTHVCTAQDFRSQIRIEGALVNKQLNEGTISSATHSATVEVLADRLRLGSRGVLSRGENYCVLLFPSGCDDWKPVNLVGSLVSTDRPLRYIIFEPPSSFEAGLFPLPFSDLLNQQDGNSSLYSRPFEQIFGPKYEQLLPSAMIDKASHFAGHWSSFLKLSHGVVLIHEDVVWAIRLFPNFSRLLHGHTANFKFWVFTRSLLPFPTFNSTETTNNHLGDLRLKKVFAPGIAILMTPSFFVSQPEQAYNFLKWFWQNYSKSSDLHRKGKLVVCANIEDWAYDLAMEKAALRKSCPPDITNEELRNMGIQEKALEARFKSWNLLRQLSTASVDEASNSLAFAPDSIDGNDEQSLVNWFGHWSIMNMDQFRKFTVLGSSPSSPKRLTRRIRSPAYKKHIISDPDEVEEASGRPSQPDASSTALPSAPRSHREDEATHLTTRLQDLRQSISRRSWCPISPGTLDFVAPEKVWVGGFGAPKTGDDNTVEITLQWLDKMLDKVKSWIPASAKDIPTRGWCQVESGSANTEREATPPALDMDAMDIGESDSDDGEEVLKTIFHPPRGHGRQRFSRCRNRLYNRAMGAEKITPGKPFDYLFRPTIEWYKEQYGEGRGFEHVRVTTWEEVFELYKIDNPKKVQR</sequence>
<keyword evidence="5" id="KW-1185">Reference proteome</keyword>
<comment type="caution">
    <text evidence="4">The sequence shown here is derived from an EMBL/GenBank/DDBJ whole genome shotgun (WGS) entry which is preliminary data.</text>
</comment>
<dbReference type="PROSITE" id="PS50013">
    <property type="entry name" value="CHROMO_2"/>
    <property type="match status" value="1"/>
</dbReference>
<dbReference type="InterPro" id="IPR016197">
    <property type="entry name" value="Chromo-like_dom_sf"/>
</dbReference>
<feature type="compositionally biased region" description="Acidic residues" evidence="2">
    <location>
        <begin position="139"/>
        <end position="150"/>
    </location>
</feature>
<comment type="subunit">
    <text evidence="1">Component of the NuA4 histone acetyltransferase complex.</text>
</comment>
<feature type="region of interest" description="Disordered" evidence="2">
    <location>
        <begin position="958"/>
        <end position="996"/>
    </location>
</feature>
<dbReference type="CDD" id="cd18966">
    <property type="entry name" value="chromodomain"/>
    <property type="match status" value="1"/>
</dbReference>
<dbReference type="Pfam" id="PF00385">
    <property type="entry name" value="Chromo"/>
    <property type="match status" value="1"/>
</dbReference>